<evidence type="ECO:0000256" key="5">
    <source>
        <dbReference type="ARBA" id="ARBA00022630"/>
    </source>
</evidence>
<dbReference type="SMART" id="SM00900">
    <property type="entry name" value="FMN_bind"/>
    <property type="match status" value="1"/>
</dbReference>
<evidence type="ECO:0000256" key="12">
    <source>
        <dbReference type="ARBA" id="ARBA00023065"/>
    </source>
</evidence>
<evidence type="ECO:0000256" key="16">
    <source>
        <dbReference type="SAM" id="Phobius"/>
    </source>
</evidence>
<keyword evidence="11" id="KW-0915">Sodium</keyword>
<evidence type="ECO:0000256" key="11">
    <source>
        <dbReference type="ARBA" id="ARBA00023053"/>
    </source>
</evidence>
<dbReference type="InterPro" id="IPR010204">
    <property type="entry name" value="NqrC"/>
</dbReference>
<dbReference type="GO" id="GO:0016020">
    <property type="term" value="C:membrane"/>
    <property type="evidence" value="ECO:0007669"/>
    <property type="project" value="InterPro"/>
</dbReference>
<evidence type="ECO:0000259" key="17">
    <source>
        <dbReference type="SMART" id="SM00900"/>
    </source>
</evidence>
<feature type="transmembrane region" description="Helical" evidence="16">
    <location>
        <begin position="12"/>
        <end position="31"/>
    </location>
</feature>
<evidence type="ECO:0000256" key="2">
    <source>
        <dbReference type="ARBA" id="ARBA00022475"/>
    </source>
</evidence>
<evidence type="ECO:0000256" key="14">
    <source>
        <dbReference type="ARBA" id="ARBA00023136"/>
    </source>
</evidence>
<evidence type="ECO:0000256" key="7">
    <source>
        <dbReference type="ARBA" id="ARBA00022692"/>
    </source>
</evidence>
<evidence type="ECO:0000256" key="9">
    <source>
        <dbReference type="ARBA" id="ARBA00022989"/>
    </source>
</evidence>
<keyword evidence="2" id="KW-1003">Cell membrane</keyword>
<gene>
    <name evidence="18" type="ORF">EZS27_019110</name>
</gene>
<evidence type="ECO:0000313" key="18">
    <source>
        <dbReference type="EMBL" id="KAA6332374.1"/>
    </source>
</evidence>
<dbReference type="PANTHER" id="PTHR37838:SF1">
    <property type="entry name" value="NA(+)-TRANSLOCATING NADH-QUINONE REDUCTASE SUBUNIT C"/>
    <property type="match status" value="1"/>
</dbReference>
<keyword evidence="7 16" id="KW-0812">Transmembrane</keyword>
<keyword evidence="3" id="KW-0997">Cell inner membrane</keyword>
<keyword evidence="13 18" id="KW-0830">Ubiquinone</keyword>
<accession>A0A5J4RFQ5</accession>
<dbReference type="PIRSF" id="PIRSF009437">
    <property type="entry name" value="NQR-1_subunit_C"/>
    <property type="match status" value="1"/>
</dbReference>
<keyword evidence="14 16" id="KW-0472">Membrane</keyword>
<dbReference type="PANTHER" id="PTHR37838">
    <property type="entry name" value="NA(+)-TRANSLOCATING NADH-QUINONE REDUCTASE SUBUNIT C"/>
    <property type="match status" value="1"/>
</dbReference>
<feature type="domain" description="FMN-binding" evidence="17">
    <location>
        <begin position="125"/>
        <end position="223"/>
    </location>
</feature>
<dbReference type="AlphaFoldDB" id="A0A5J4RFQ5"/>
<name>A0A5J4RFQ5_9ZZZZ</name>
<evidence type="ECO:0000256" key="1">
    <source>
        <dbReference type="ARBA" id="ARBA00022448"/>
    </source>
</evidence>
<keyword evidence="6" id="KW-0288">FMN</keyword>
<evidence type="ECO:0000256" key="3">
    <source>
        <dbReference type="ARBA" id="ARBA00022519"/>
    </source>
</evidence>
<dbReference type="GO" id="GO:0006814">
    <property type="term" value="P:sodium ion transport"/>
    <property type="evidence" value="ECO:0007669"/>
    <property type="project" value="UniProtKB-KW"/>
</dbReference>
<dbReference type="EMBL" id="SNRY01001249">
    <property type="protein sequence ID" value="KAA6332374.1"/>
    <property type="molecule type" value="Genomic_DNA"/>
</dbReference>
<dbReference type="Pfam" id="PF04205">
    <property type="entry name" value="FMN_bind"/>
    <property type="match status" value="1"/>
</dbReference>
<proteinExistence type="inferred from homology"/>
<evidence type="ECO:0000256" key="15">
    <source>
        <dbReference type="ARBA" id="ARBA00023201"/>
    </source>
</evidence>
<keyword evidence="5" id="KW-0285">Flavoprotein</keyword>
<reference evidence="18" key="1">
    <citation type="submission" date="2019-03" db="EMBL/GenBank/DDBJ databases">
        <title>Single cell metagenomics reveals metabolic interactions within the superorganism composed of flagellate Streblomastix strix and complex community of Bacteroidetes bacteria on its surface.</title>
        <authorList>
            <person name="Treitli S.C."/>
            <person name="Kolisko M."/>
            <person name="Husnik F."/>
            <person name="Keeling P."/>
            <person name="Hampl V."/>
        </authorList>
    </citation>
    <scope>NUCLEOTIDE SEQUENCE</scope>
    <source>
        <strain evidence="18">STM</strain>
    </source>
</reference>
<evidence type="ECO:0000256" key="13">
    <source>
        <dbReference type="ARBA" id="ARBA00023075"/>
    </source>
</evidence>
<sequence length="235" mass="25963">MNTNSNSYTLVYASVIVVIVAFVLAFVSSVLRDRQEKNVELDKMKQILSALNVDTKGQDVQALYVKYVKQDVIINSEGAEIDEKGGFHLVLKEESDKELSRRKLVVYLCDLDGETKYVLPLYGQGLWGPIWGYVALNEDRSTISGAYFSHQGETPGLGAEIASKAFQNPFIGKQITREGILTSVAVVKPGRSVNDRDYVDGISGGTITSQAVDKMMSSCLSQYEKFITGNKNKEE</sequence>
<evidence type="ECO:0000256" key="4">
    <source>
        <dbReference type="ARBA" id="ARBA00022553"/>
    </source>
</evidence>
<organism evidence="18">
    <name type="scientific">termite gut metagenome</name>
    <dbReference type="NCBI Taxonomy" id="433724"/>
    <lineage>
        <taxon>unclassified sequences</taxon>
        <taxon>metagenomes</taxon>
        <taxon>organismal metagenomes</taxon>
    </lineage>
</organism>
<dbReference type="HAMAP" id="MF_00427">
    <property type="entry name" value="NqrC"/>
    <property type="match status" value="1"/>
</dbReference>
<comment type="caution">
    <text evidence="18">The sequence shown here is derived from an EMBL/GenBank/DDBJ whole genome shotgun (WGS) entry which is preliminary data.</text>
</comment>
<keyword evidence="10" id="KW-0520">NAD</keyword>
<keyword evidence="1" id="KW-0813">Transport</keyword>
<evidence type="ECO:0000256" key="10">
    <source>
        <dbReference type="ARBA" id="ARBA00023027"/>
    </source>
</evidence>
<keyword evidence="8" id="KW-1278">Translocase</keyword>
<dbReference type="GO" id="GO:0016655">
    <property type="term" value="F:oxidoreductase activity, acting on NAD(P)H, quinone or similar compound as acceptor"/>
    <property type="evidence" value="ECO:0007669"/>
    <property type="project" value="InterPro"/>
</dbReference>
<evidence type="ECO:0000256" key="6">
    <source>
        <dbReference type="ARBA" id="ARBA00022643"/>
    </source>
</evidence>
<keyword evidence="12" id="KW-0406">Ion transport</keyword>
<dbReference type="GO" id="GO:0010181">
    <property type="term" value="F:FMN binding"/>
    <property type="evidence" value="ECO:0007669"/>
    <property type="project" value="InterPro"/>
</dbReference>
<dbReference type="InterPro" id="IPR007329">
    <property type="entry name" value="FMN-bd"/>
</dbReference>
<dbReference type="NCBIfam" id="TIGR01938">
    <property type="entry name" value="nqrC"/>
    <property type="match status" value="1"/>
</dbReference>
<keyword evidence="4" id="KW-0597">Phosphoprotein</keyword>
<keyword evidence="15" id="KW-0739">Sodium transport</keyword>
<keyword evidence="9 16" id="KW-1133">Transmembrane helix</keyword>
<protein>
    <submittedName>
        <fullName evidence="18">Na+-transporting NADH:ubiquinone oxidoreductase subunit C</fullName>
    </submittedName>
</protein>
<evidence type="ECO:0000256" key="8">
    <source>
        <dbReference type="ARBA" id="ARBA00022967"/>
    </source>
</evidence>